<dbReference type="Proteomes" id="UP000318582">
    <property type="component" value="Unassembled WGS sequence"/>
</dbReference>
<gene>
    <name evidence="2" type="ORF">PhCBS80983_g04936</name>
</gene>
<feature type="signal peptide" evidence="1">
    <location>
        <begin position="1"/>
        <end position="21"/>
    </location>
</feature>
<name>A0A507DVZ9_9FUNG</name>
<evidence type="ECO:0000256" key="1">
    <source>
        <dbReference type="SAM" id="SignalP"/>
    </source>
</evidence>
<proteinExistence type="predicted"/>
<feature type="chain" id="PRO_5021463234" evidence="1">
    <location>
        <begin position="22"/>
        <end position="357"/>
    </location>
</feature>
<dbReference type="EMBL" id="QEAQ01000091">
    <property type="protein sequence ID" value="TPX55913.1"/>
    <property type="molecule type" value="Genomic_DNA"/>
</dbReference>
<keyword evidence="3" id="KW-1185">Reference proteome</keyword>
<accession>A0A507DVZ9</accession>
<keyword evidence="1" id="KW-0732">Signal</keyword>
<dbReference type="AlphaFoldDB" id="A0A507DVZ9"/>
<protein>
    <submittedName>
        <fullName evidence="2">Uncharacterized protein</fullName>
    </submittedName>
</protein>
<reference evidence="2 3" key="1">
    <citation type="journal article" date="2019" name="Sci. Rep.">
        <title>Comparative genomics of chytrid fungi reveal insights into the obligate biotrophic and pathogenic lifestyle of Synchytrium endobioticum.</title>
        <authorList>
            <person name="van de Vossenberg B.T.L.H."/>
            <person name="Warris S."/>
            <person name="Nguyen H.D.T."/>
            <person name="van Gent-Pelzer M.P.E."/>
            <person name="Joly D.L."/>
            <person name="van de Geest H.C."/>
            <person name="Bonants P.J.M."/>
            <person name="Smith D.S."/>
            <person name="Levesque C.A."/>
            <person name="van der Lee T.A.J."/>
        </authorList>
    </citation>
    <scope>NUCLEOTIDE SEQUENCE [LARGE SCALE GENOMIC DNA]</scope>
    <source>
        <strain evidence="2 3">CBS 809.83</strain>
    </source>
</reference>
<evidence type="ECO:0000313" key="3">
    <source>
        <dbReference type="Proteomes" id="UP000318582"/>
    </source>
</evidence>
<sequence length="357" mass="39405">MRLLTVLSSLVGLVAVQNAAAAPQIRSFPSAPTIEIPALPSNYEKLSALEKQELIWNRIKATSNSSQDWNGAVETAWLLTTLPPRPPFDRVDDEMVKGRKKFIRNRGAHALVKVVPKDTFNGYTGIWATGSTNGVVRLTTLDEPPKNPKPEDIVIAPGGTLKLWRDGIPSTNLFFIYSLEGQKSWNYFQNPCSNHLAPPKELKTKVAKKLNQRVSHFSEMTGTSGLATFTTDGKPVAAPKYPFQVWLVPSAEVKANPPVLTPETAGANFASHFTAIPKGSPLYNVWAIPEPIQPYDPATVYHPETLVGATHIADIVTDSEFTQSFYGDAHLHFKHTSFDDDLKLRPDWEPIVKSGRD</sequence>
<comment type="caution">
    <text evidence="2">The sequence shown here is derived from an EMBL/GenBank/DDBJ whole genome shotgun (WGS) entry which is preliminary data.</text>
</comment>
<organism evidence="2 3">
    <name type="scientific">Powellomyces hirtus</name>
    <dbReference type="NCBI Taxonomy" id="109895"/>
    <lineage>
        <taxon>Eukaryota</taxon>
        <taxon>Fungi</taxon>
        <taxon>Fungi incertae sedis</taxon>
        <taxon>Chytridiomycota</taxon>
        <taxon>Chytridiomycota incertae sedis</taxon>
        <taxon>Chytridiomycetes</taxon>
        <taxon>Spizellomycetales</taxon>
        <taxon>Powellomycetaceae</taxon>
        <taxon>Powellomyces</taxon>
    </lineage>
</organism>
<evidence type="ECO:0000313" key="2">
    <source>
        <dbReference type="EMBL" id="TPX55913.1"/>
    </source>
</evidence>